<gene>
    <name evidence="2" type="ORF">M436DRAFT_58934</name>
</gene>
<keyword evidence="1" id="KW-0472">Membrane</keyword>
<name>A0A074WEB3_9PEZI</name>
<proteinExistence type="predicted"/>
<keyword evidence="1" id="KW-1133">Transmembrane helix</keyword>
<organism evidence="2 3">
    <name type="scientific">Aureobasidium namibiae CBS 147.97</name>
    <dbReference type="NCBI Taxonomy" id="1043004"/>
    <lineage>
        <taxon>Eukaryota</taxon>
        <taxon>Fungi</taxon>
        <taxon>Dikarya</taxon>
        <taxon>Ascomycota</taxon>
        <taxon>Pezizomycotina</taxon>
        <taxon>Dothideomycetes</taxon>
        <taxon>Dothideomycetidae</taxon>
        <taxon>Dothideales</taxon>
        <taxon>Saccotheciaceae</taxon>
        <taxon>Aureobasidium</taxon>
    </lineage>
</organism>
<evidence type="ECO:0000256" key="1">
    <source>
        <dbReference type="SAM" id="Phobius"/>
    </source>
</evidence>
<reference evidence="2 3" key="1">
    <citation type="journal article" date="2014" name="BMC Genomics">
        <title>Genome sequencing of four Aureobasidium pullulans varieties: biotechnological potential, stress tolerance, and description of new species.</title>
        <authorList>
            <person name="Gostin Ar C."/>
            <person name="Ohm R.A."/>
            <person name="Kogej T."/>
            <person name="Sonjak S."/>
            <person name="Turk M."/>
            <person name="Zajc J."/>
            <person name="Zalar P."/>
            <person name="Grube M."/>
            <person name="Sun H."/>
            <person name="Han J."/>
            <person name="Sharma A."/>
            <person name="Chiniquy J."/>
            <person name="Ngan C.Y."/>
            <person name="Lipzen A."/>
            <person name="Barry K."/>
            <person name="Grigoriev I.V."/>
            <person name="Gunde-Cimerman N."/>
        </authorList>
    </citation>
    <scope>NUCLEOTIDE SEQUENCE [LARGE SCALE GENOMIC DNA]</scope>
    <source>
        <strain evidence="2 3">CBS 147.97</strain>
    </source>
</reference>
<evidence type="ECO:0000313" key="3">
    <source>
        <dbReference type="Proteomes" id="UP000027730"/>
    </source>
</evidence>
<feature type="non-terminal residue" evidence="2">
    <location>
        <position position="1"/>
    </location>
</feature>
<dbReference type="AlphaFoldDB" id="A0A074WEB3"/>
<dbReference type="EMBL" id="KL584734">
    <property type="protein sequence ID" value="KEQ68227.1"/>
    <property type="molecule type" value="Genomic_DNA"/>
</dbReference>
<dbReference type="STRING" id="1043004.A0A074WEB3"/>
<sequence length="72" mass="8598">RIDTLLRLIKSFIFITIYRDVFSSRLLHFLAILSILEEIGRLYKANDFLYILARVVYYICIFIVKVILLLTK</sequence>
<protein>
    <submittedName>
        <fullName evidence="2">Uncharacterized protein</fullName>
    </submittedName>
</protein>
<dbReference type="Proteomes" id="UP000027730">
    <property type="component" value="Unassembled WGS sequence"/>
</dbReference>
<feature type="transmembrane region" description="Helical" evidence="1">
    <location>
        <begin position="12"/>
        <end position="36"/>
    </location>
</feature>
<dbReference type="HOGENOM" id="CLU_2729023_0_0_1"/>
<dbReference type="GeneID" id="25412735"/>
<evidence type="ECO:0000313" key="2">
    <source>
        <dbReference type="EMBL" id="KEQ68227.1"/>
    </source>
</evidence>
<dbReference type="RefSeq" id="XP_013422396.1">
    <property type="nucleotide sequence ID" value="XM_013566942.1"/>
</dbReference>
<keyword evidence="3" id="KW-1185">Reference proteome</keyword>
<accession>A0A074WEB3</accession>
<dbReference type="OrthoDB" id="3943268at2759"/>
<keyword evidence="1" id="KW-0812">Transmembrane</keyword>
<feature type="transmembrane region" description="Helical" evidence="1">
    <location>
        <begin position="48"/>
        <end position="70"/>
    </location>
</feature>